<keyword evidence="4" id="KW-0067">ATP-binding</keyword>
<dbReference type="PRINTS" id="PR00344">
    <property type="entry name" value="BCTRLSENSOR"/>
</dbReference>
<gene>
    <name evidence="4" type="ORF">KEM10_17915</name>
</gene>
<dbReference type="InterPro" id="IPR004358">
    <property type="entry name" value="Sig_transdc_His_kin-like_C"/>
</dbReference>
<dbReference type="InterPro" id="IPR005467">
    <property type="entry name" value="His_kinase_dom"/>
</dbReference>
<accession>A0ABS5JZ24</accession>
<proteinExistence type="predicted"/>
<dbReference type="GO" id="GO:0005524">
    <property type="term" value="F:ATP binding"/>
    <property type="evidence" value="ECO:0007669"/>
    <property type="project" value="UniProtKB-KW"/>
</dbReference>
<dbReference type="SUPFAM" id="SSF55874">
    <property type="entry name" value="ATPase domain of HSP90 chaperone/DNA topoisomerase II/histidine kinase"/>
    <property type="match status" value="1"/>
</dbReference>
<dbReference type="PROSITE" id="PS50109">
    <property type="entry name" value="HIS_KIN"/>
    <property type="match status" value="1"/>
</dbReference>
<keyword evidence="4" id="KW-0547">Nucleotide-binding</keyword>
<dbReference type="Gene3D" id="3.30.565.10">
    <property type="entry name" value="Histidine kinase-like ATPase, C-terminal domain"/>
    <property type="match status" value="1"/>
</dbReference>
<name>A0ABS5JZ24_9BACT</name>
<feature type="domain" description="Histidine kinase" evidence="3">
    <location>
        <begin position="1"/>
        <end position="104"/>
    </location>
</feature>
<sequence length="180" mass="20248">MRDLSMHITDIVQNSVRAQAKLVQLTIEEKEDWLIFTFEDDGTGMDEETVKKVTDPFFTSRTTRKVGLGLPLFKQNAEMTGGSLVIFSELGKGTEVKVVMGLNHIDRPPMGDLPSTVAMIITGNPDVDMVFKYIKSDSEFSLDSREVKEALDGMDIRMPQVTSFLKEMIDENLKEIKVNL</sequence>
<keyword evidence="5" id="KW-1185">Reference proteome</keyword>
<dbReference type="EC" id="2.7.13.3" evidence="2"/>
<dbReference type="InterPro" id="IPR003594">
    <property type="entry name" value="HATPase_dom"/>
</dbReference>
<dbReference type="RefSeq" id="WP_212217522.1">
    <property type="nucleotide sequence ID" value="NZ_JAGUCO010000019.1"/>
</dbReference>
<reference evidence="4 5" key="1">
    <citation type="journal article" date="2015" name="Int. J. Syst. Evol. Microbiol.">
        <title>Carboxylicivirga linearis sp. nov., isolated from a sea cucumber culture pond.</title>
        <authorList>
            <person name="Wang F.Q."/>
            <person name="Zhou Y.X."/>
            <person name="Lin X.Z."/>
            <person name="Chen G.J."/>
            <person name="Du Z.J."/>
        </authorList>
    </citation>
    <scope>NUCLEOTIDE SEQUENCE [LARGE SCALE GENOMIC DNA]</scope>
    <source>
        <strain evidence="4 5">FB218</strain>
    </source>
</reference>
<evidence type="ECO:0000256" key="2">
    <source>
        <dbReference type="ARBA" id="ARBA00012438"/>
    </source>
</evidence>
<organism evidence="4 5">
    <name type="scientific">Carboxylicivirga linearis</name>
    <dbReference type="NCBI Taxonomy" id="1628157"/>
    <lineage>
        <taxon>Bacteria</taxon>
        <taxon>Pseudomonadati</taxon>
        <taxon>Bacteroidota</taxon>
        <taxon>Bacteroidia</taxon>
        <taxon>Marinilabiliales</taxon>
        <taxon>Marinilabiliaceae</taxon>
        <taxon>Carboxylicivirga</taxon>
    </lineage>
</organism>
<evidence type="ECO:0000259" key="3">
    <source>
        <dbReference type="PROSITE" id="PS50109"/>
    </source>
</evidence>
<dbReference type="EMBL" id="JAGUCO010000019">
    <property type="protein sequence ID" value="MBS2100167.1"/>
    <property type="molecule type" value="Genomic_DNA"/>
</dbReference>
<evidence type="ECO:0000313" key="5">
    <source>
        <dbReference type="Proteomes" id="UP000708576"/>
    </source>
</evidence>
<comment type="caution">
    <text evidence="4">The sequence shown here is derived from an EMBL/GenBank/DDBJ whole genome shotgun (WGS) entry which is preliminary data.</text>
</comment>
<dbReference type="PANTHER" id="PTHR43065">
    <property type="entry name" value="SENSOR HISTIDINE KINASE"/>
    <property type="match status" value="1"/>
</dbReference>
<dbReference type="Pfam" id="PF02518">
    <property type="entry name" value="HATPase_c"/>
    <property type="match status" value="1"/>
</dbReference>
<evidence type="ECO:0000256" key="1">
    <source>
        <dbReference type="ARBA" id="ARBA00000085"/>
    </source>
</evidence>
<dbReference type="SMART" id="SM00387">
    <property type="entry name" value="HATPase_c"/>
    <property type="match status" value="1"/>
</dbReference>
<protein>
    <recommendedName>
        <fullName evidence="2">histidine kinase</fullName>
        <ecNumber evidence="2">2.7.13.3</ecNumber>
    </recommendedName>
</protein>
<comment type="catalytic activity">
    <reaction evidence="1">
        <text>ATP + protein L-histidine = ADP + protein N-phospho-L-histidine.</text>
        <dbReference type="EC" id="2.7.13.3"/>
    </reaction>
</comment>
<dbReference type="InterPro" id="IPR036890">
    <property type="entry name" value="HATPase_C_sf"/>
</dbReference>
<dbReference type="Proteomes" id="UP000708576">
    <property type="component" value="Unassembled WGS sequence"/>
</dbReference>
<evidence type="ECO:0000313" key="4">
    <source>
        <dbReference type="EMBL" id="MBS2100167.1"/>
    </source>
</evidence>